<proteinExistence type="predicted"/>
<evidence type="ECO:0000313" key="2">
    <source>
        <dbReference type="EMBL" id="VDC65130.1"/>
    </source>
</evidence>
<protein>
    <recommendedName>
        <fullName evidence="3">Transmembrane protein</fullName>
    </recommendedName>
</protein>
<evidence type="ECO:0000256" key="1">
    <source>
        <dbReference type="SAM" id="MobiDB-lite"/>
    </source>
</evidence>
<evidence type="ECO:0008006" key="3">
    <source>
        <dbReference type="Google" id="ProtNLM"/>
    </source>
</evidence>
<reference evidence="2" key="1">
    <citation type="submission" date="2018-11" db="EMBL/GenBank/DDBJ databases">
        <authorList>
            <consortium name="Genoscope - CEA"/>
            <person name="William W."/>
        </authorList>
    </citation>
    <scope>NUCLEOTIDE SEQUENCE</scope>
</reference>
<accession>A0A3P5YVT6</accession>
<dbReference type="EMBL" id="LR031569">
    <property type="protein sequence ID" value="VDC65130.1"/>
    <property type="molecule type" value="Genomic_DNA"/>
</dbReference>
<dbReference type="AlphaFoldDB" id="A0A3P5YVT6"/>
<dbReference type="KEGG" id="brp:103871493"/>
<feature type="region of interest" description="Disordered" evidence="1">
    <location>
        <begin position="89"/>
        <end position="110"/>
    </location>
</feature>
<dbReference type="OrthoDB" id="1093392at2759"/>
<sequence>MRFGFLYICMTILAKTKYKTKKKMGSKSPNIAALVLPLLLILFSLSSQARLVESSGRKLAAWGFGGAPIIGTPSSNSCGASPAIWYPKPTNPRPCRRTPGIGIPTSHQSP</sequence>
<gene>
    <name evidence="2" type="ORF">BRAA06T23670Z</name>
</gene>
<organism evidence="2">
    <name type="scientific">Brassica campestris</name>
    <name type="common">Field mustard</name>
    <dbReference type="NCBI Taxonomy" id="3711"/>
    <lineage>
        <taxon>Eukaryota</taxon>
        <taxon>Viridiplantae</taxon>
        <taxon>Streptophyta</taxon>
        <taxon>Embryophyta</taxon>
        <taxon>Tracheophyta</taxon>
        <taxon>Spermatophyta</taxon>
        <taxon>Magnoliopsida</taxon>
        <taxon>eudicotyledons</taxon>
        <taxon>Gunneridae</taxon>
        <taxon>Pentapetalae</taxon>
        <taxon>rosids</taxon>
        <taxon>malvids</taxon>
        <taxon>Brassicales</taxon>
        <taxon>Brassicaceae</taxon>
        <taxon>Brassiceae</taxon>
        <taxon>Brassica</taxon>
    </lineage>
</organism>
<name>A0A3P5YVT6_BRACM</name>